<proteinExistence type="predicted"/>
<accession>A0A5M3XTD5</accession>
<dbReference type="Proteomes" id="UP000377595">
    <property type="component" value="Unassembled WGS sequence"/>
</dbReference>
<name>A0A5M3XTD5_9ACTN</name>
<organism evidence="2 3">
    <name type="scientific">Acrocarpospora pleiomorpha</name>
    <dbReference type="NCBI Taxonomy" id="90975"/>
    <lineage>
        <taxon>Bacteria</taxon>
        <taxon>Bacillati</taxon>
        <taxon>Actinomycetota</taxon>
        <taxon>Actinomycetes</taxon>
        <taxon>Streptosporangiales</taxon>
        <taxon>Streptosporangiaceae</taxon>
        <taxon>Acrocarpospora</taxon>
    </lineage>
</organism>
<evidence type="ECO:0000256" key="1">
    <source>
        <dbReference type="SAM" id="MobiDB-lite"/>
    </source>
</evidence>
<keyword evidence="3" id="KW-1185">Reference proteome</keyword>
<protein>
    <submittedName>
        <fullName evidence="2">Uncharacterized protein</fullName>
    </submittedName>
</protein>
<dbReference type="EMBL" id="BLAF01000039">
    <property type="protein sequence ID" value="GES23239.1"/>
    <property type="molecule type" value="Genomic_DNA"/>
</dbReference>
<reference evidence="2 3" key="1">
    <citation type="submission" date="2019-10" db="EMBL/GenBank/DDBJ databases">
        <title>Whole genome shotgun sequence of Acrocarpospora pleiomorpha NBRC 16267.</title>
        <authorList>
            <person name="Ichikawa N."/>
            <person name="Kimura A."/>
            <person name="Kitahashi Y."/>
            <person name="Komaki H."/>
            <person name="Oguchi A."/>
        </authorList>
    </citation>
    <scope>NUCLEOTIDE SEQUENCE [LARGE SCALE GENOMIC DNA]</scope>
    <source>
        <strain evidence="2 3">NBRC 16267</strain>
    </source>
</reference>
<evidence type="ECO:0000313" key="2">
    <source>
        <dbReference type="EMBL" id="GES23239.1"/>
    </source>
</evidence>
<feature type="region of interest" description="Disordered" evidence="1">
    <location>
        <begin position="25"/>
        <end position="45"/>
    </location>
</feature>
<gene>
    <name evidence="2" type="ORF">Aple_061380</name>
</gene>
<dbReference type="AlphaFoldDB" id="A0A5M3XTD5"/>
<sequence>MDDVPGLAQFIGERGDARREPQYVMKQDNSRHISPTATGNMNDPSMQHIRVSSINTGLPDYKLSQARYPPALSAAHGLAPVIIAMTWAFFIPEILPRLRPFLEMIYLG</sequence>
<feature type="region of interest" description="Disordered" evidence="1">
    <location>
        <begin position="1"/>
        <end position="20"/>
    </location>
</feature>
<evidence type="ECO:0000313" key="3">
    <source>
        <dbReference type="Proteomes" id="UP000377595"/>
    </source>
</evidence>
<feature type="compositionally biased region" description="Polar residues" evidence="1">
    <location>
        <begin position="32"/>
        <end position="45"/>
    </location>
</feature>
<comment type="caution">
    <text evidence="2">The sequence shown here is derived from an EMBL/GenBank/DDBJ whole genome shotgun (WGS) entry which is preliminary data.</text>
</comment>